<name>A0ABD2IXN5_HETSC</name>
<dbReference type="GO" id="GO:0005344">
    <property type="term" value="F:oxygen carrier activity"/>
    <property type="evidence" value="ECO:0007669"/>
    <property type="project" value="UniProtKB-KW"/>
</dbReference>
<evidence type="ECO:0000313" key="3">
    <source>
        <dbReference type="EMBL" id="KAL3084001.1"/>
    </source>
</evidence>
<keyword evidence="1" id="KW-0813">Transport</keyword>
<dbReference type="InterPro" id="IPR044399">
    <property type="entry name" value="Mb-like_M"/>
</dbReference>
<dbReference type="AlphaFoldDB" id="A0ABD2IXN5"/>
<dbReference type="Gene3D" id="1.10.490.10">
    <property type="entry name" value="Globins"/>
    <property type="match status" value="1"/>
</dbReference>
<keyword evidence="4" id="KW-1185">Reference proteome</keyword>
<dbReference type="InterPro" id="IPR000971">
    <property type="entry name" value="Globin"/>
</dbReference>
<keyword evidence="1" id="KW-0349">Heme</keyword>
<dbReference type="PROSITE" id="PS01033">
    <property type="entry name" value="GLOBIN"/>
    <property type="match status" value="1"/>
</dbReference>
<dbReference type="EMBL" id="JBICCN010000244">
    <property type="protein sequence ID" value="KAL3084001.1"/>
    <property type="molecule type" value="Genomic_DNA"/>
</dbReference>
<evidence type="ECO:0000259" key="2">
    <source>
        <dbReference type="PROSITE" id="PS01033"/>
    </source>
</evidence>
<evidence type="ECO:0000313" key="4">
    <source>
        <dbReference type="Proteomes" id="UP001620645"/>
    </source>
</evidence>
<dbReference type="InterPro" id="IPR012292">
    <property type="entry name" value="Globin/Proto"/>
</dbReference>
<reference evidence="3 4" key="1">
    <citation type="submission" date="2024-10" db="EMBL/GenBank/DDBJ databases">
        <authorList>
            <person name="Kim D."/>
        </authorList>
    </citation>
    <scope>NUCLEOTIDE SEQUENCE [LARGE SCALE GENOMIC DNA]</scope>
    <source>
        <strain evidence="3">Taebaek</strain>
    </source>
</reference>
<dbReference type="InterPro" id="IPR009050">
    <property type="entry name" value="Globin-like_sf"/>
</dbReference>
<dbReference type="Pfam" id="PF00042">
    <property type="entry name" value="Globin"/>
    <property type="match status" value="1"/>
</dbReference>
<sequence length="229" mass="26708">MKHPIWQIGLYKLMANDKTLVECLNCKERRLKSVLKLSNRSIKGLKVHLFGKHKGSIYADKYANIGRAKSPNMSTREEIQAICVASLKQLKIGMGEEELQNGKDFYKFFFTNYPTLRVYFKGAEKYEAEDVQKSERFEKQGQRILIAMHLVANVYSNEMLFNAYVRETVNRHRQFKMEPSLWKAFWTVWTGFMETKVDLTEQAKSAWMSLGEDFAEEALAHLKRLGIPH</sequence>
<feature type="domain" description="Globin" evidence="2">
    <location>
        <begin position="73"/>
        <end position="223"/>
    </location>
</feature>
<keyword evidence="1" id="KW-0479">Metal-binding</keyword>
<organism evidence="3 4">
    <name type="scientific">Heterodera schachtii</name>
    <name type="common">Sugarbeet cyst nematode worm</name>
    <name type="synonym">Tylenchus schachtii</name>
    <dbReference type="NCBI Taxonomy" id="97005"/>
    <lineage>
        <taxon>Eukaryota</taxon>
        <taxon>Metazoa</taxon>
        <taxon>Ecdysozoa</taxon>
        <taxon>Nematoda</taxon>
        <taxon>Chromadorea</taxon>
        <taxon>Rhabditida</taxon>
        <taxon>Tylenchina</taxon>
        <taxon>Tylenchomorpha</taxon>
        <taxon>Tylenchoidea</taxon>
        <taxon>Heteroderidae</taxon>
        <taxon>Heteroderinae</taxon>
        <taxon>Heterodera</taxon>
    </lineage>
</organism>
<dbReference type="Proteomes" id="UP001620645">
    <property type="component" value="Unassembled WGS sequence"/>
</dbReference>
<dbReference type="SUPFAM" id="SSF46458">
    <property type="entry name" value="Globin-like"/>
    <property type="match status" value="1"/>
</dbReference>
<evidence type="ECO:0000256" key="1">
    <source>
        <dbReference type="RuleBase" id="RU000356"/>
    </source>
</evidence>
<comment type="caution">
    <text evidence="3">The sequence shown here is derived from an EMBL/GenBank/DDBJ whole genome shotgun (WGS) entry which is preliminary data.</text>
</comment>
<comment type="similarity">
    <text evidence="1">Belongs to the globin family.</text>
</comment>
<keyword evidence="1" id="KW-0561">Oxygen transport</keyword>
<proteinExistence type="inferred from homology"/>
<accession>A0ABD2IXN5</accession>
<dbReference type="CDD" id="cd01040">
    <property type="entry name" value="Mb-like"/>
    <property type="match status" value="1"/>
</dbReference>
<gene>
    <name evidence="3" type="ORF">niasHS_008873</name>
</gene>
<protein>
    <recommendedName>
        <fullName evidence="2">Globin domain-containing protein</fullName>
    </recommendedName>
</protein>
<keyword evidence="1" id="KW-0408">Iron</keyword>